<dbReference type="AlphaFoldDB" id="A0A0U1LMV9"/>
<comment type="similarity">
    <text evidence="2 11">Belongs to the peptidase A1 family.</text>
</comment>
<evidence type="ECO:0000256" key="1">
    <source>
        <dbReference type="ARBA" id="ARBA00004613"/>
    </source>
</evidence>
<protein>
    <recommendedName>
        <fullName evidence="14">Peptidase A1 domain-containing protein</fullName>
    </recommendedName>
</protein>
<name>A0A0U1LMV9_TALIS</name>
<organism evidence="15 16">
    <name type="scientific">Talaromyces islandicus</name>
    <name type="common">Penicillium islandicum</name>
    <dbReference type="NCBI Taxonomy" id="28573"/>
    <lineage>
        <taxon>Eukaryota</taxon>
        <taxon>Fungi</taxon>
        <taxon>Dikarya</taxon>
        <taxon>Ascomycota</taxon>
        <taxon>Pezizomycotina</taxon>
        <taxon>Eurotiomycetes</taxon>
        <taxon>Eurotiomycetidae</taxon>
        <taxon>Eurotiales</taxon>
        <taxon>Trichocomaceae</taxon>
        <taxon>Talaromyces</taxon>
        <taxon>Talaromyces sect. Islandici</taxon>
    </lineage>
</organism>
<evidence type="ECO:0000256" key="4">
    <source>
        <dbReference type="ARBA" id="ARBA00022670"/>
    </source>
</evidence>
<evidence type="ECO:0000256" key="8">
    <source>
        <dbReference type="ARBA" id="ARBA00023145"/>
    </source>
</evidence>
<dbReference type="STRING" id="28573.A0A0U1LMV9"/>
<dbReference type="OrthoDB" id="2747330at2759"/>
<feature type="signal peptide" evidence="13">
    <location>
        <begin position="1"/>
        <end position="19"/>
    </location>
</feature>
<evidence type="ECO:0000256" key="6">
    <source>
        <dbReference type="ARBA" id="ARBA00022750"/>
    </source>
</evidence>
<dbReference type="InterPro" id="IPR001461">
    <property type="entry name" value="Aspartic_peptidase_A1"/>
</dbReference>
<feature type="compositionally biased region" description="Low complexity" evidence="12">
    <location>
        <begin position="87"/>
        <end position="99"/>
    </location>
</feature>
<evidence type="ECO:0000313" key="16">
    <source>
        <dbReference type="Proteomes" id="UP000054383"/>
    </source>
</evidence>
<evidence type="ECO:0000259" key="14">
    <source>
        <dbReference type="PROSITE" id="PS51767"/>
    </source>
</evidence>
<accession>A0A0U1LMV9</accession>
<evidence type="ECO:0000256" key="9">
    <source>
        <dbReference type="ARBA" id="ARBA00023180"/>
    </source>
</evidence>
<dbReference type="GO" id="GO:0004190">
    <property type="term" value="F:aspartic-type endopeptidase activity"/>
    <property type="evidence" value="ECO:0007669"/>
    <property type="project" value="UniProtKB-KW"/>
</dbReference>
<evidence type="ECO:0000256" key="10">
    <source>
        <dbReference type="PIRSR" id="PIRSR601461-1"/>
    </source>
</evidence>
<dbReference type="GO" id="GO:0005576">
    <property type="term" value="C:extracellular region"/>
    <property type="evidence" value="ECO:0007669"/>
    <property type="project" value="UniProtKB-SubCell"/>
</dbReference>
<gene>
    <name evidence="15" type="ORF">PISL3812_01102</name>
</gene>
<keyword evidence="5 13" id="KW-0732">Signal</keyword>
<feature type="active site" evidence="10">
    <location>
        <position position="319"/>
    </location>
</feature>
<dbReference type="Proteomes" id="UP000054383">
    <property type="component" value="Unassembled WGS sequence"/>
</dbReference>
<evidence type="ECO:0000256" key="2">
    <source>
        <dbReference type="ARBA" id="ARBA00007447"/>
    </source>
</evidence>
<dbReference type="Pfam" id="PF00026">
    <property type="entry name" value="Asp"/>
    <property type="match status" value="1"/>
</dbReference>
<keyword evidence="8" id="KW-0865">Zymogen</keyword>
<feature type="domain" description="Peptidase A1" evidence="14">
    <location>
        <begin position="115"/>
        <end position="432"/>
    </location>
</feature>
<evidence type="ECO:0000256" key="7">
    <source>
        <dbReference type="ARBA" id="ARBA00022801"/>
    </source>
</evidence>
<dbReference type="FunFam" id="2.40.70.10:FF:000024">
    <property type="entry name" value="Endothiapepsin"/>
    <property type="match status" value="1"/>
</dbReference>
<dbReference type="CDD" id="cd06097">
    <property type="entry name" value="Aspergillopepsin_like"/>
    <property type="match status" value="1"/>
</dbReference>
<proteinExistence type="inferred from homology"/>
<keyword evidence="4 11" id="KW-0645">Protease</keyword>
<dbReference type="InterPro" id="IPR021109">
    <property type="entry name" value="Peptidase_aspartic_dom_sf"/>
</dbReference>
<keyword evidence="3" id="KW-0964">Secreted</keyword>
<feature type="region of interest" description="Disordered" evidence="12">
    <location>
        <begin position="82"/>
        <end position="105"/>
    </location>
</feature>
<dbReference type="InterPro" id="IPR034163">
    <property type="entry name" value="Aspergillopepsin-like_cat_dom"/>
</dbReference>
<dbReference type="EMBL" id="CVMT01000001">
    <property type="protein sequence ID" value="CRG83746.1"/>
    <property type="molecule type" value="Genomic_DNA"/>
</dbReference>
<dbReference type="SUPFAM" id="SSF50630">
    <property type="entry name" value="Acid proteases"/>
    <property type="match status" value="1"/>
</dbReference>
<keyword evidence="9" id="KW-0325">Glycoprotein</keyword>
<evidence type="ECO:0000256" key="5">
    <source>
        <dbReference type="ARBA" id="ARBA00022729"/>
    </source>
</evidence>
<dbReference type="PANTHER" id="PTHR47966">
    <property type="entry name" value="BETA-SITE APP-CLEAVING ENZYME, ISOFORM A-RELATED"/>
    <property type="match status" value="1"/>
</dbReference>
<dbReference type="InterPro" id="IPR001969">
    <property type="entry name" value="Aspartic_peptidase_AS"/>
</dbReference>
<dbReference type="GO" id="GO:0006508">
    <property type="term" value="P:proteolysis"/>
    <property type="evidence" value="ECO:0007669"/>
    <property type="project" value="UniProtKB-KW"/>
</dbReference>
<evidence type="ECO:0000256" key="11">
    <source>
        <dbReference type="RuleBase" id="RU000454"/>
    </source>
</evidence>
<dbReference type="FunFam" id="2.40.70.10:FF:000026">
    <property type="entry name" value="Endothiapepsin"/>
    <property type="match status" value="1"/>
</dbReference>
<comment type="subcellular location">
    <subcellularLocation>
        <location evidence="1">Secreted</location>
    </subcellularLocation>
</comment>
<dbReference type="PANTHER" id="PTHR47966:SF23">
    <property type="entry name" value="ASPARTIC ENDOPEPTIDASE, PUTATIVE (AFU_ORTHOLOGUE AFUA_2G15950)-RELATED"/>
    <property type="match status" value="1"/>
</dbReference>
<dbReference type="OMA" id="NGVGEYE"/>
<dbReference type="InterPro" id="IPR033121">
    <property type="entry name" value="PEPTIDASE_A1"/>
</dbReference>
<keyword evidence="7 11" id="KW-0378">Hydrolase</keyword>
<feature type="chain" id="PRO_5018303989" description="Peptidase A1 domain-containing protein" evidence="13">
    <location>
        <begin position="20"/>
        <end position="435"/>
    </location>
</feature>
<reference evidence="15 16" key="1">
    <citation type="submission" date="2015-04" db="EMBL/GenBank/DDBJ databases">
        <authorList>
            <person name="Syromyatnikov M.Y."/>
            <person name="Popov V.N."/>
        </authorList>
    </citation>
    <scope>NUCLEOTIDE SEQUENCE [LARGE SCALE GENOMIC DNA]</scope>
    <source>
        <strain evidence="15">WF-38-12</strain>
    </source>
</reference>
<evidence type="ECO:0000256" key="13">
    <source>
        <dbReference type="SAM" id="SignalP"/>
    </source>
</evidence>
<dbReference type="PROSITE" id="PS51767">
    <property type="entry name" value="PEPTIDASE_A1"/>
    <property type="match status" value="1"/>
</dbReference>
<evidence type="ECO:0000313" key="15">
    <source>
        <dbReference type="EMBL" id="CRG83746.1"/>
    </source>
</evidence>
<sequence>MSQSFLFYTFFFLTALALAAPTVPQLKGRSFQVDRVQRDGYVAHGPAALRKAYRKFNVSAAAAAAASTSSGFQALDFVPKKHNRPQSAATGTNSSSTAAQNGTVATSSVDGDVEFVSPVSIGGQTIMMDFDTGSSDLWVFSSEMPAADQQSHTIFDTKSSTTFQMMQGETFKISYGDGSSASGDVGTDVVNIGGASVQKQAVEIAKQVSGSFLQETASNGLVGLAFSKLNTVSPTPQKTFFDNVGSQLEEPVMTVSLKSDSNKGSYEFGTIDSTKYTGQIANISVDPSNGFWEFSSTSFKVGDSGDTQQITTAPTAIADTGTSLMLVSPEAAEAYYGQVQGAVNSDTVGGYMFPCDAQLPTFTVGVGDSHTATIPSTVVNFAQVGTDMQSGQEYCYGGIQSSGNSQFMIFGDVFLKSMFVVFDQRGPSLGLASSA</sequence>
<keyword evidence="16" id="KW-1185">Reference proteome</keyword>
<dbReference type="PRINTS" id="PR00792">
    <property type="entry name" value="PEPSIN"/>
</dbReference>
<evidence type="ECO:0000256" key="3">
    <source>
        <dbReference type="ARBA" id="ARBA00022525"/>
    </source>
</evidence>
<dbReference type="PROSITE" id="PS00141">
    <property type="entry name" value="ASP_PROTEASE"/>
    <property type="match status" value="2"/>
</dbReference>
<dbReference type="Gene3D" id="2.40.70.10">
    <property type="entry name" value="Acid Proteases"/>
    <property type="match status" value="2"/>
</dbReference>
<keyword evidence="6 11" id="KW-0064">Aspartyl protease</keyword>
<evidence type="ECO:0000256" key="12">
    <source>
        <dbReference type="SAM" id="MobiDB-lite"/>
    </source>
</evidence>
<feature type="active site" evidence="10">
    <location>
        <position position="131"/>
    </location>
</feature>